<proteinExistence type="evidence at transcript level"/>
<dbReference type="AlphaFoldDB" id="C6SZL3"/>
<sequence>MYKFINSNIIPPFLLHNGSAESFHFILPTAINKPFPQQLHETLLLSGLDQLDVDELLKRGFPFRGIFGHIWCGGRFTDAFGFIKVS</sequence>
<protein>
    <submittedName>
        <fullName evidence="1">Uncharacterized protein</fullName>
    </submittedName>
</protein>
<accession>C6SZL3</accession>
<name>C6SZL3_SOYBN</name>
<reference evidence="1" key="1">
    <citation type="submission" date="2009-08" db="EMBL/GenBank/DDBJ databases">
        <authorList>
            <person name="Cheung F."/>
            <person name="Xiao Y."/>
            <person name="Chan A."/>
            <person name="Moskal W."/>
            <person name="Town C.D."/>
        </authorList>
    </citation>
    <scope>NUCLEOTIDE SEQUENCE</scope>
</reference>
<dbReference type="EMBL" id="BT090615">
    <property type="protein sequence ID" value="ACU14686.1"/>
    <property type="molecule type" value="mRNA"/>
</dbReference>
<evidence type="ECO:0000313" key="1">
    <source>
        <dbReference type="EMBL" id="ACU14686.1"/>
    </source>
</evidence>
<organism evidence="1">
    <name type="scientific">Glycine max</name>
    <name type="common">Soybean</name>
    <name type="synonym">Glycine hispida</name>
    <dbReference type="NCBI Taxonomy" id="3847"/>
    <lineage>
        <taxon>Eukaryota</taxon>
        <taxon>Viridiplantae</taxon>
        <taxon>Streptophyta</taxon>
        <taxon>Embryophyta</taxon>
        <taxon>Tracheophyta</taxon>
        <taxon>Spermatophyta</taxon>
        <taxon>Magnoliopsida</taxon>
        <taxon>eudicotyledons</taxon>
        <taxon>Gunneridae</taxon>
        <taxon>Pentapetalae</taxon>
        <taxon>rosids</taxon>
        <taxon>fabids</taxon>
        <taxon>Fabales</taxon>
        <taxon>Fabaceae</taxon>
        <taxon>Papilionoideae</taxon>
        <taxon>50 kb inversion clade</taxon>
        <taxon>NPAAA clade</taxon>
        <taxon>indigoferoid/millettioid clade</taxon>
        <taxon>Phaseoleae</taxon>
        <taxon>Glycine</taxon>
        <taxon>Glycine subgen. Soja</taxon>
    </lineage>
</organism>